<proteinExistence type="predicted"/>
<reference evidence="1" key="1">
    <citation type="journal article" date="2020" name="Stud. Mycol.">
        <title>101 Dothideomycetes genomes: a test case for predicting lifestyles and emergence of pathogens.</title>
        <authorList>
            <person name="Haridas S."/>
            <person name="Albert R."/>
            <person name="Binder M."/>
            <person name="Bloem J."/>
            <person name="Labutti K."/>
            <person name="Salamov A."/>
            <person name="Andreopoulos B."/>
            <person name="Baker S."/>
            <person name="Barry K."/>
            <person name="Bills G."/>
            <person name="Bluhm B."/>
            <person name="Cannon C."/>
            <person name="Castanera R."/>
            <person name="Culley D."/>
            <person name="Daum C."/>
            <person name="Ezra D."/>
            <person name="Gonzalez J."/>
            <person name="Henrissat B."/>
            <person name="Kuo A."/>
            <person name="Liang C."/>
            <person name="Lipzen A."/>
            <person name="Lutzoni F."/>
            <person name="Magnuson J."/>
            <person name="Mondo S."/>
            <person name="Nolan M."/>
            <person name="Ohm R."/>
            <person name="Pangilinan J."/>
            <person name="Park H.-J."/>
            <person name="Ramirez L."/>
            <person name="Alfaro M."/>
            <person name="Sun H."/>
            <person name="Tritt A."/>
            <person name="Yoshinaga Y."/>
            <person name="Zwiers L.-H."/>
            <person name="Turgeon B."/>
            <person name="Goodwin S."/>
            <person name="Spatafora J."/>
            <person name="Crous P."/>
            <person name="Grigoriev I."/>
        </authorList>
    </citation>
    <scope>NUCLEOTIDE SEQUENCE</scope>
    <source>
        <strain evidence="1">CBS 473.64</strain>
    </source>
</reference>
<evidence type="ECO:0000313" key="1">
    <source>
        <dbReference type="EMBL" id="KAF2642581.1"/>
    </source>
</evidence>
<organism evidence="1 2">
    <name type="scientific">Massarina eburnea CBS 473.64</name>
    <dbReference type="NCBI Taxonomy" id="1395130"/>
    <lineage>
        <taxon>Eukaryota</taxon>
        <taxon>Fungi</taxon>
        <taxon>Dikarya</taxon>
        <taxon>Ascomycota</taxon>
        <taxon>Pezizomycotina</taxon>
        <taxon>Dothideomycetes</taxon>
        <taxon>Pleosporomycetidae</taxon>
        <taxon>Pleosporales</taxon>
        <taxon>Massarineae</taxon>
        <taxon>Massarinaceae</taxon>
        <taxon>Massarina</taxon>
    </lineage>
</organism>
<name>A0A6A6S6D2_9PLEO</name>
<dbReference type="EMBL" id="MU006781">
    <property type="protein sequence ID" value="KAF2642581.1"/>
    <property type="molecule type" value="Genomic_DNA"/>
</dbReference>
<accession>A0A6A6S6D2</accession>
<gene>
    <name evidence="1" type="ORF">P280DRAFT_505968</name>
</gene>
<dbReference type="Proteomes" id="UP000799753">
    <property type="component" value="Unassembled WGS sequence"/>
</dbReference>
<protein>
    <submittedName>
        <fullName evidence="1">Uncharacterized protein</fullName>
    </submittedName>
</protein>
<keyword evidence="2" id="KW-1185">Reference proteome</keyword>
<sequence>MSMHFDSSASQPVAPPGSVSVDWQSLLLYKPHGVPADHLYEMPNALSLEVLRARRI</sequence>
<dbReference type="AlphaFoldDB" id="A0A6A6S6D2"/>
<evidence type="ECO:0000313" key="2">
    <source>
        <dbReference type="Proteomes" id="UP000799753"/>
    </source>
</evidence>